<dbReference type="Proteomes" id="UP000252733">
    <property type="component" value="Unassembled WGS sequence"/>
</dbReference>
<accession>A0A368UNQ4</accession>
<dbReference type="SUPFAM" id="SSF88723">
    <property type="entry name" value="PIN domain-like"/>
    <property type="match status" value="1"/>
</dbReference>
<protein>
    <submittedName>
        <fullName evidence="2">Putative nucleic-acid-binding protein</fullName>
    </submittedName>
</protein>
<dbReference type="InterPro" id="IPR029060">
    <property type="entry name" value="PIN-like_dom_sf"/>
</dbReference>
<dbReference type="AlphaFoldDB" id="A0A368UNQ4"/>
<dbReference type="EMBL" id="QPIZ01000022">
    <property type="protein sequence ID" value="RCW30427.1"/>
    <property type="molecule type" value="Genomic_DNA"/>
</dbReference>
<evidence type="ECO:0000259" key="1">
    <source>
        <dbReference type="Pfam" id="PF01850"/>
    </source>
</evidence>
<dbReference type="Gene3D" id="3.40.50.1010">
    <property type="entry name" value="5'-nuclease"/>
    <property type="match status" value="1"/>
</dbReference>
<sequence length="115" mass="13327">MKIIDANYILRYLLKDIDEQYLKSASVIENYNVFLPGEIIAEVVYVLQKVYQVPDEIIKSTLLDLFEYPTISINEPKIIKKALSIFAGNRVDYADALLIAFVKEKMLPYLHSIKR</sequence>
<keyword evidence="3" id="KW-1185">Reference proteome</keyword>
<comment type="caution">
    <text evidence="2">The sequence shown here is derived from an EMBL/GenBank/DDBJ whole genome shotgun (WGS) entry which is preliminary data.</text>
</comment>
<proteinExistence type="predicted"/>
<dbReference type="RefSeq" id="WP_114437658.1">
    <property type="nucleotide sequence ID" value="NZ_QPIZ01000022.1"/>
</dbReference>
<reference evidence="2 3" key="1">
    <citation type="submission" date="2018-07" db="EMBL/GenBank/DDBJ databases">
        <title>Freshwater and sediment microbial communities from various areas in North America, analyzing microbe dynamics in response to fracking.</title>
        <authorList>
            <person name="Lamendella R."/>
        </authorList>
    </citation>
    <scope>NUCLEOTIDE SEQUENCE [LARGE SCALE GENOMIC DNA]</scope>
    <source>
        <strain evidence="2 3">160A</strain>
    </source>
</reference>
<name>A0A368UNQ4_9BACT</name>
<gene>
    <name evidence="2" type="ORF">DFO77_12277</name>
</gene>
<dbReference type="InterPro" id="IPR002716">
    <property type="entry name" value="PIN_dom"/>
</dbReference>
<feature type="domain" description="PIN" evidence="1">
    <location>
        <begin position="3"/>
        <end position="106"/>
    </location>
</feature>
<dbReference type="Pfam" id="PF01850">
    <property type="entry name" value="PIN"/>
    <property type="match status" value="1"/>
</dbReference>
<organism evidence="2 3">
    <name type="scientific">Marinilabilia salmonicolor</name>
    <dbReference type="NCBI Taxonomy" id="989"/>
    <lineage>
        <taxon>Bacteria</taxon>
        <taxon>Pseudomonadati</taxon>
        <taxon>Bacteroidota</taxon>
        <taxon>Bacteroidia</taxon>
        <taxon>Marinilabiliales</taxon>
        <taxon>Marinilabiliaceae</taxon>
        <taxon>Marinilabilia</taxon>
    </lineage>
</organism>
<evidence type="ECO:0000313" key="2">
    <source>
        <dbReference type="EMBL" id="RCW30427.1"/>
    </source>
</evidence>
<evidence type="ECO:0000313" key="3">
    <source>
        <dbReference type="Proteomes" id="UP000252733"/>
    </source>
</evidence>